<dbReference type="InterPro" id="IPR036152">
    <property type="entry name" value="Asp/glu_Ase-like_sf"/>
</dbReference>
<dbReference type="Gene3D" id="3.40.50.1170">
    <property type="entry name" value="L-asparaginase, N-terminal domain"/>
    <property type="match status" value="1"/>
</dbReference>
<gene>
    <name evidence="6" type="ORF">CBW24_08525</name>
</gene>
<dbReference type="EMBL" id="CP021404">
    <property type="protein sequence ID" value="ATI42046.1"/>
    <property type="molecule type" value="Genomic_DNA"/>
</dbReference>
<dbReference type="GO" id="GO:0004067">
    <property type="term" value="F:asparaginase activity"/>
    <property type="evidence" value="ECO:0007669"/>
    <property type="project" value="UniProtKB-UniRule"/>
</dbReference>
<feature type="binding site" evidence="2">
    <location>
        <position position="56"/>
    </location>
    <ligand>
        <name>substrate</name>
    </ligand>
</feature>
<protein>
    <submittedName>
        <fullName evidence="6">L-asparaginase 1</fullName>
    </submittedName>
</protein>
<sequence>MSILLIHTGGTIGMAASAQGFAPRAGIVEDAVAALVAQGQVAGPVEILRLDPLIDSAQATPRDWHRVAQTIHRAMAEHDGFVVTHGTDTLAYSAAALCLALPGLQKPVIVTGSMLPLTVPENDGHDNLIAALAVARTAAPGVWVQFGGRLLHGARVRKSHSQAFDAFDAAASDVAPRIPADKPALTPVTAHEVGILSVAPGGSAKLFAQAADSCDGLVLRCFGSGTAPDTPELRAALQAAFDRQVPVLAVSQCPEGGMRLGTYAAGQGLRQTGVIDGRDMTVEMAFAKMQFALSLAPDFETRRQYLSHSQCGEMQL</sequence>
<feature type="active site" evidence="3">
    <location>
        <position position="87"/>
    </location>
</feature>
<dbReference type="InterPro" id="IPR041725">
    <property type="entry name" value="L-asparaginase_I"/>
</dbReference>
<dbReference type="PROSITE" id="PS00917">
    <property type="entry name" value="ASN_GLN_ASE_2"/>
    <property type="match status" value="1"/>
</dbReference>
<feature type="active site" description="O-isoaspartyl threonine intermediate" evidence="1">
    <location>
        <position position="11"/>
    </location>
</feature>
<feature type="domain" description="Asparaginase/glutaminase C-terminal" evidence="5">
    <location>
        <begin position="193"/>
        <end position="305"/>
    </location>
</feature>
<dbReference type="PROSITE" id="PS51732">
    <property type="entry name" value="ASN_GLN_ASE_3"/>
    <property type="match status" value="1"/>
</dbReference>
<dbReference type="PANTHER" id="PTHR11707">
    <property type="entry name" value="L-ASPARAGINASE"/>
    <property type="match status" value="1"/>
</dbReference>
<dbReference type="Proteomes" id="UP000219050">
    <property type="component" value="Chromosome"/>
</dbReference>
<dbReference type="Gene3D" id="3.40.50.40">
    <property type="match status" value="1"/>
</dbReference>
<dbReference type="InterPro" id="IPR006034">
    <property type="entry name" value="Asparaginase/glutaminase-like"/>
</dbReference>
<organism evidence="6 7">
    <name type="scientific">Pacificitalea manganoxidans</name>
    <dbReference type="NCBI Taxonomy" id="1411902"/>
    <lineage>
        <taxon>Bacteria</taxon>
        <taxon>Pseudomonadati</taxon>
        <taxon>Pseudomonadota</taxon>
        <taxon>Alphaproteobacteria</taxon>
        <taxon>Rhodobacterales</taxon>
        <taxon>Paracoccaceae</taxon>
        <taxon>Pacificitalea</taxon>
    </lineage>
</organism>
<dbReference type="PIRSF" id="PIRSF500176">
    <property type="entry name" value="L_ASNase"/>
    <property type="match status" value="1"/>
</dbReference>
<dbReference type="SFLD" id="SFLDS00057">
    <property type="entry name" value="Glutaminase/Asparaginase"/>
    <property type="match status" value="1"/>
</dbReference>
<dbReference type="Pfam" id="PF17763">
    <property type="entry name" value="Asparaginase_C"/>
    <property type="match status" value="1"/>
</dbReference>
<evidence type="ECO:0000259" key="5">
    <source>
        <dbReference type="Pfam" id="PF17763"/>
    </source>
</evidence>
<proteinExistence type="predicted"/>
<dbReference type="AlphaFoldDB" id="A0A291LZ80"/>
<dbReference type="InterPro" id="IPR037152">
    <property type="entry name" value="L-asparaginase_N_sf"/>
</dbReference>
<evidence type="ECO:0000313" key="7">
    <source>
        <dbReference type="Proteomes" id="UP000219050"/>
    </source>
</evidence>
<dbReference type="PANTHER" id="PTHR11707:SF28">
    <property type="entry name" value="60 KDA LYSOPHOSPHOLIPASE"/>
    <property type="match status" value="1"/>
</dbReference>
<dbReference type="SUPFAM" id="SSF53774">
    <property type="entry name" value="Glutaminase/Asparaginase"/>
    <property type="match status" value="1"/>
</dbReference>
<dbReference type="RefSeq" id="WP_097373327.1">
    <property type="nucleotide sequence ID" value="NZ_CP021404.1"/>
</dbReference>
<dbReference type="InterPro" id="IPR040919">
    <property type="entry name" value="Asparaginase_C"/>
</dbReference>
<dbReference type="InterPro" id="IPR027475">
    <property type="entry name" value="Asparaginase/glutaminase_AS2"/>
</dbReference>
<dbReference type="CDD" id="cd08963">
    <property type="entry name" value="L-asparaginase_I"/>
    <property type="match status" value="1"/>
</dbReference>
<evidence type="ECO:0000256" key="3">
    <source>
        <dbReference type="PROSITE-ProRule" id="PRU10100"/>
    </source>
</evidence>
<evidence type="ECO:0000313" key="6">
    <source>
        <dbReference type="EMBL" id="ATI42046.1"/>
    </source>
</evidence>
<dbReference type="PIRSF" id="PIRSF001220">
    <property type="entry name" value="L-ASNase_gatD"/>
    <property type="match status" value="1"/>
</dbReference>
<reference evidence="6 7" key="1">
    <citation type="submission" date="2017-05" db="EMBL/GenBank/DDBJ databases">
        <title>Comparative genomic and metabolic analysis of manganese-oxidizing mechanisms in Celeribater manganoxidans DY25T: its adaption to the environment of polymetallic nodule.</title>
        <authorList>
            <person name="Wang X."/>
        </authorList>
    </citation>
    <scope>NUCLEOTIDE SEQUENCE [LARGE SCALE GENOMIC DNA]</scope>
    <source>
        <strain evidence="6 7">DY25</strain>
    </source>
</reference>
<evidence type="ECO:0000256" key="1">
    <source>
        <dbReference type="PIRSR" id="PIRSR001220-1"/>
    </source>
</evidence>
<evidence type="ECO:0000259" key="4">
    <source>
        <dbReference type="Pfam" id="PF00710"/>
    </source>
</evidence>
<name>A0A291LZ80_9RHOB</name>
<dbReference type="OrthoDB" id="9788068at2"/>
<dbReference type="InterPro" id="IPR027474">
    <property type="entry name" value="L-asparaginase_N"/>
</dbReference>
<evidence type="ECO:0000256" key="2">
    <source>
        <dbReference type="PIRSR" id="PIRSR001220-2"/>
    </source>
</evidence>
<dbReference type="Pfam" id="PF00710">
    <property type="entry name" value="Asparaginase"/>
    <property type="match status" value="1"/>
</dbReference>
<feature type="binding site" evidence="2">
    <location>
        <begin position="87"/>
        <end position="88"/>
    </location>
    <ligand>
        <name>substrate</name>
    </ligand>
</feature>
<dbReference type="PRINTS" id="PR00139">
    <property type="entry name" value="ASNGLNASE"/>
</dbReference>
<dbReference type="InterPro" id="IPR027473">
    <property type="entry name" value="L-asparaginase_C"/>
</dbReference>
<feature type="domain" description="L-asparaginase N-terminal" evidence="4">
    <location>
        <begin position="3"/>
        <end position="171"/>
    </location>
</feature>
<keyword evidence="7" id="KW-1185">Reference proteome</keyword>
<dbReference type="KEGG" id="cmag:CBW24_08525"/>
<dbReference type="SMART" id="SM00870">
    <property type="entry name" value="Asparaginase"/>
    <property type="match status" value="1"/>
</dbReference>
<accession>A0A291LZ80</accession>